<feature type="domain" description="Response regulatory" evidence="3">
    <location>
        <begin position="3"/>
        <end position="119"/>
    </location>
</feature>
<sequence length="122" mass="13196">MKKVLIADDDFISLEVLKAMLSAFPVEVIAVSNGTDALTQARDAQPDLCILDYEMDDMTGAEVCATLRAEAAFVETPIVALTGHQSQTELDRCRSAGMNQTLHKPVAPDALEQLLSTHNLLP</sequence>
<evidence type="ECO:0000256" key="1">
    <source>
        <dbReference type="ARBA" id="ARBA00022553"/>
    </source>
</evidence>
<name>A0A432WNG3_9GAMM</name>
<protein>
    <submittedName>
        <fullName evidence="4">Two-component system response regulator</fullName>
    </submittedName>
</protein>
<dbReference type="InterPro" id="IPR050595">
    <property type="entry name" value="Bact_response_regulator"/>
</dbReference>
<dbReference type="SMART" id="SM00448">
    <property type="entry name" value="REC"/>
    <property type="match status" value="1"/>
</dbReference>
<gene>
    <name evidence="4" type="ORF">CWE11_04420</name>
</gene>
<evidence type="ECO:0000256" key="2">
    <source>
        <dbReference type="PROSITE-ProRule" id="PRU00169"/>
    </source>
</evidence>
<dbReference type="PANTHER" id="PTHR44591:SF3">
    <property type="entry name" value="RESPONSE REGULATORY DOMAIN-CONTAINING PROTEIN"/>
    <property type="match status" value="1"/>
</dbReference>
<dbReference type="GO" id="GO:0000160">
    <property type="term" value="P:phosphorelay signal transduction system"/>
    <property type="evidence" value="ECO:0007669"/>
    <property type="project" value="InterPro"/>
</dbReference>
<dbReference type="InterPro" id="IPR011006">
    <property type="entry name" value="CheY-like_superfamily"/>
</dbReference>
<dbReference type="Proteomes" id="UP000288405">
    <property type="component" value="Unassembled WGS sequence"/>
</dbReference>
<dbReference type="InterPro" id="IPR001789">
    <property type="entry name" value="Sig_transdc_resp-reg_receiver"/>
</dbReference>
<dbReference type="Pfam" id="PF00072">
    <property type="entry name" value="Response_reg"/>
    <property type="match status" value="1"/>
</dbReference>
<feature type="modified residue" description="4-aspartylphosphate" evidence="2">
    <location>
        <position position="52"/>
    </location>
</feature>
<organism evidence="4 5">
    <name type="scientific">Aliidiomarina sanyensis</name>
    <dbReference type="NCBI Taxonomy" id="1249555"/>
    <lineage>
        <taxon>Bacteria</taxon>
        <taxon>Pseudomonadati</taxon>
        <taxon>Pseudomonadota</taxon>
        <taxon>Gammaproteobacteria</taxon>
        <taxon>Alteromonadales</taxon>
        <taxon>Idiomarinaceae</taxon>
        <taxon>Aliidiomarina</taxon>
    </lineage>
</organism>
<dbReference type="Gene3D" id="3.40.50.2300">
    <property type="match status" value="1"/>
</dbReference>
<keyword evidence="5" id="KW-1185">Reference proteome</keyword>
<accession>A0A432WNG3</accession>
<dbReference type="EMBL" id="PIPM01000003">
    <property type="protein sequence ID" value="RUO35278.1"/>
    <property type="molecule type" value="Genomic_DNA"/>
</dbReference>
<keyword evidence="1 2" id="KW-0597">Phosphoprotein</keyword>
<dbReference type="PANTHER" id="PTHR44591">
    <property type="entry name" value="STRESS RESPONSE REGULATOR PROTEIN 1"/>
    <property type="match status" value="1"/>
</dbReference>
<proteinExistence type="predicted"/>
<comment type="caution">
    <text evidence="4">The sequence shown here is derived from an EMBL/GenBank/DDBJ whole genome shotgun (WGS) entry which is preliminary data.</text>
</comment>
<dbReference type="CDD" id="cd17546">
    <property type="entry name" value="REC_hyHK_CKI1_RcsC-like"/>
    <property type="match status" value="1"/>
</dbReference>
<dbReference type="SUPFAM" id="SSF52172">
    <property type="entry name" value="CheY-like"/>
    <property type="match status" value="1"/>
</dbReference>
<dbReference type="OrthoDB" id="9800897at2"/>
<evidence type="ECO:0000313" key="5">
    <source>
        <dbReference type="Proteomes" id="UP000288405"/>
    </source>
</evidence>
<dbReference type="PROSITE" id="PS50110">
    <property type="entry name" value="RESPONSE_REGULATORY"/>
    <property type="match status" value="1"/>
</dbReference>
<evidence type="ECO:0000259" key="3">
    <source>
        <dbReference type="PROSITE" id="PS50110"/>
    </source>
</evidence>
<dbReference type="AlphaFoldDB" id="A0A432WNG3"/>
<dbReference type="RefSeq" id="WP_126776398.1">
    <property type="nucleotide sequence ID" value="NZ_PIPM01000003.1"/>
</dbReference>
<evidence type="ECO:0000313" key="4">
    <source>
        <dbReference type="EMBL" id="RUO35278.1"/>
    </source>
</evidence>
<reference evidence="4 5" key="1">
    <citation type="journal article" date="2011" name="Front. Microbiol.">
        <title>Genomic signatures of strain selection and enhancement in Bacillus atrophaeus var. globigii, a historical biowarfare simulant.</title>
        <authorList>
            <person name="Gibbons H.S."/>
            <person name="Broomall S.M."/>
            <person name="McNew L.A."/>
            <person name="Daligault H."/>
            <person name="Chapman C."/>
            <person name="Bruce D."/>
            <person name="Karavis M."/>
            <person name="Krepps M."/>
            <person name="McGregor P.A."/>
            <person name="Hong C."/>
            <person name="Park K.H."/>
            <person name="Akmal A."/>
            <person name="Feldman A."/>
            <person name="Lin J.S."/>
            <person name="Chang W.E."/>
            <person name="Higgs B.W."/>
            <person name="Demirev P."/>
            <person name="Lindquist J."/>
            <person name="Liem A."/>
            <person name="Fochler E."/>
            <person name="Read T.D."/>
            <person name="Tapia R."/>
            <person name="Johnson S."/>
            <person name="Bishop-Lilly K.A."/>
            <person name="Detter C."/>
            <person name="Han C."/>
            <person name="Sozhamannan S."/>
            <person name="Rosenzweig C.N."/>
            <person name="Skowronski E.W."/>
        </authorList>
    </citation>
    <scope>NUCLEOTIDE SEQUENCE [LARGE SCALE GENOMIC DNA]</scope>
    <source>
        <strain evidence="4 5">GYP-17</strain>
    </source>
</reference>